<protein>
    <submittedName>
        <fullName evidence="1">Uncharacterized protein</fullName>
    </submittedName>
</protein>
<sequence length="205" mass="21839">MGSYRVVDEGDVREGWSAPDSSERAVLRSLNDTREQRRVTRTPNDGGTERYGLELVGGRREDKTLGFCFGVAVVPVMARRVARRFIRIFQGLMTGDHAWCGSVDERQHAALAAGANHVGGAGDVGSVEVGVPASRPYLCGGVENDVDSVGGFGHCVGIHQIPLILLDTVSCQFRVLCAGKTSDLISPVLESAGYGSPQEAARSSH</sequence>
<dbReference type="AlphaFoldDB" id="A0A381PXW2"/>
<accession>A0A381PXW2</accession>
<reference evidence="1" key="1">
    <citation type="submission" date="2018-05" db="EMBL/GenBank/DDBJ databases">
        <authorList>
            <person name="Lanie J.A."/>
            <person name="Ng W.-L."/>
            <person name="Kazmierczak K.M."/>
            <person name="Andrzejewski T.M."/>
            <person name="Davidsen T.M."/>
            <person name="Wayne K.J."/>
            <person name="Tettelin H."/>
            <person name="Glass J.I."/>
            <person name="Rusch D."/>
            <person name="Podicherti R."/>
            <person name="Tsui H.-C.T."/>
            <person name="Winkler M.E."/>
        </authorList>
    </citation>
    <scope>NUCLEOTIDE SEQUENCE</scope>
</reference>
<evidence type="ECO:0000313" key="1">
    <source>
        <dbReference type="EMBL" id="SUZ71438.1"/>
    </source>
</evidence>
<organism evidence="1">
    <name type="scientific">marine metagenome</name>
    <dbReference type="NCBI Taxonomy" id="408172"/>
    <lineage>
        <taxon>unclassified sequences</taxon>
        <taxon>metagenomes</taxon>
        <taxon>ecological metagenomes</taxon>
    </lineage>
</organism>
<dbReference type="EMBL" id="UINC01001121">
    <property type="protein sequence ID" value="SUZ71438.1"/>
    <property type="molecule type" value="Genomic_DNA"/>
</dbReference>
<gene>
    <name evidence="1" type="ORF">METZ01_LOCUS24292</name>
</gene>
<name>A0A381PXW2_9ZZZZ</name>
<proteinExistence type="predicted"/>